<dbReference type="Proteomes" id="UP000268857">
    <property type="component" value="Unassembled WGS sequence"/>
</dbReference>
<dbReference type="PANTHER" id="PTHR46796:SF6">
    <property type="entry name" value="ARAC SUBFAMILY"/>
    <property type="match status" value="1"/>
</dbReference>
<evidence type="ECO:0000256" key="1">
    <source>
        <dbReference type="ARBA" id="ARBA00023015"/>
    </source>
</evidence>
<dbReference type="GO" id="GO:0003700">
    <property type="term" value="F:DNA-binding transcription factor activity"/>
    <property type="evidence" value="ECO:0007669"/>
    <property type="project" value="InterPro"/>
</dbReference>
<name>A0A3S0XHJ3_CHLFR</name>
<dbReference type="PROSITE" id="PS01124">
    <property type="entry name" value="HTH_ARAC_FAMILY_2"/>
    <property type="match status" value="1"/>
</dbReference>
<keyword evidence="3" id="KW-0804">Transcription</keyword>
<feature type="domain" description="HTH araC/xylS-type" evidence="4">
    <location>
        <begin position="187"/>
        <end position="237"/>
    </location>
</feature>
<evidence type="ECO:0000256" key="2">
    <source>
        <dbReference type="ARBA" id="ARBA00023125"/>
    </source>
</evidence>
<evidence type="ECO:0000256" key="3">
    <source>
        <dbReference type="ARBA" id="ARBA00023163"/>
    </source>
</evidence>
<organism evidence="5 6">
    <name type="scientific">Chlorogloeopsis fritschii PCC 6912</name>
    <dbReference type="NCBI Taxonomy" id="211165"/>
    <lineage>
        <taxon>Bacteria</taxon>
        <taxon>Bacillati</taxon>
        <taxon>Cyanobacteriota</taxon>
        <taxon>Cyanophyceae</taxon>
        <taxon>Nostocales</taxon>
        <taxon>Chlorogloeopsidaceae</taxon>
        <taxon>Chlorogloeopsis</taxon>
    </lineage>
</organism>
<evidence type="ECO:0000313" key="6">
    <source>
        <dbReference type="Proteomes" id="UP000268857"/>
    </source>
</evidence>
<keyword evidence="6" id="KW-1185">Reference proteome</keyword>
<keyword evidence="1" id="KW-0805">Transcription regulation</keyword>
<dbReference type="SUPFAM" id="SSF46689">
    <property type="entry name" value="Homeodomain-like"/>
    <property type="match status" value="1"/>
</dbReference>
<comment type="caution">
    <text evidence="5">The sequence shown here is derived from an EMBL/GenBank/DDBJ whole genome shotgun (WGS) entry which is preliminary data.</text>
</comment>
<dbReference type="InterPro" id="IPR050204">
    <property type="entry name" value="AraC_XylS_family_regulators"/>
</dbReference>
<proteinExistence type="predicted"/>
<dbReference type="STRING" id="211165.GCA_000317285_01993"/>
<dbReference type="AlphaFoldDB" id="A0A3S0XHJ3"/>
<dbReference type="EMBL" id="RSCJ01000039">
    <property type="protein sequence ID" value="RUR73070.1"/>
    <property type="molecule type" value="Genomic_DNA"/>
</dbReference>
<accession>A0A3S0XHJ3</accession>
<dbReference type="Gene3D" id="1.10.10.60">
    <property type="entry name" value="Homeodomain-like"/>
    <property type="match status" value="1"/>
</dbReference>
<evidence type="ECO:0000313" key="5">
    <source>
        <dbReference type="EMBL" id="RUR73070.1"/>
    </source>
</evidence>
<dbReference type="InterPro" id="IPR018060">
    <property type="entry name" value="HTH_AraC"/>
</dbReference>
<reference evidence="5 6" key="1">
    <citation type="journal article" date="2019" name="Genome Biol. Evol.">
        <title>Day and night: Metabolic profiles and evolutionary relationships of six axenic non-marine cyanobacteria.</title>
        <authorList>
            <person name="Will S.E."/>
            <person name="Henke P."/>
            <person name="Boedeker C."/>
            <person name="Huang S."/>
            <person name="Brinkmann H."/>
            <person name="Rohde M."/>
            <person name="Jarek M."/>
            <person name="Friedl T."/>
            <person name="Seufert S."/>
            <person name="Schumacher M."/>
            <person name="Overmann J."/>
            <person name="Neumann-Schaal M."/>
            <person name="Petersen J."/>
        </authorList>
    </citation>
    <scope>NUCLEOTIDE SEQUENCE [LARGE SCALE GENOMIC DNA]</scope>
    <source>
        <strain evidence="5 6">PCC 6912</strain>
    </source>
</reference>
<dbReference type="Pfam" id="PF00165">
    <property type="entry name" value="HTH_AraC"/>
    <property type="match status" value="1"/>
</dbReference>
<dbReference type="PANTHER" id="PTHR46796">
    <property type="entry name" value="HTH-TYPE TRANSCRIPTIONAL ACTIVATOR RHAS-RELATED"/>
    <property type="match status" value="1"/>
</dbReference>
<sequence>MQQNQAIAEPSLTHAQSNCQTLEVFQAHNVAPQELVVDSLPSHLIVIHTTPQPVEVIERADSLRFKGLAQAGSININSAGSMASCQWSEAISFIRLDVAPKLIEQVAQQADTNSRSSYELINTAHTHDAKILQISQWLLDEQNNGSAGGKLYVDSLLNVLSVHLLRNYSTQFREARSPSSLTHQQIARVIDYMHSHLGQDISLEVLAQTVNLSPSHLRRLFKQATGMAPHQYLIGQRNCCSLVAFR</sequence>
<evidence type="ECO:0000259" key="4">
    <source>
        <dbReference type="PROSITE" id="PS01124"/>
    </source>
</evidence>
<gene>
    <name evidence="5" type="ORF">PCC6912_59170</name>
</gene>
<dbReference type="InterPro" id="IPR009057">
    <property type="entry name" value="Homeodomain-like_sf"/>
</dbReference>
<dbReference type="RefSeq" id="WP_016877046.1">
    <property type="nucleotide sequence ID" value="NZ_AJLN01000062.1"/>
</dbReference>
<dbReference type="GO" id="GO:0043565">
    <property type="term" value="F:sequence-specific DNA binding"/>
    <property type="evidence" value="ECO:0007669"/>
    <property type="project" value="InterPro"/>
</dbReference>
<protein>
    <recommendedName>
        <fullName evidence="4">HTH araC/xylS-type domain-containing protein</fullName>
    </recommendedName>
</protein>
<keyword evidence="2" id="KW-0238">DNA-binding</keyword>